<dbReference type="Proteomes" id="UP001341281">
    <property type="component" value="Chromosome 06"/>
</dbReference>
<feature type="chain" id="PRO_5043029223" description="Secreted protein" evidence="1">
    <location>
        <begin position="24"/>
        <end position="94"/>
    </location>
</feature>
<protein>
    <recommendedName>
        <fullName evidence="4">Secreted protein</fullName>
    </recommendedName>
</protein>
<evidence type="ECO:0000313" key="2">
    <source>
        <dbReference type="EMBL" id="WVZ79551.1"/>
    </source>
</evidence>
<reference evidence="2 3" key="1">
    <citation type="submission" date="2024-02" db="EMBL/GenBank/DDBJ databases">
        <title>High-quality chromosome-scale genome assembly of Pensacola bahiagrass (Paspalum notatum Flugge var. saurae).</title>
        <authorList>
            <person name="Vega J.M."/>
            <person name="Podio M."/>
            <person name="Orjuela J."/>
            <person name="Siena L.A."/>
            <person name="Pessino S.C."/>
            <person name="Combes M.C."/>
            <person name="Mariac C."/>
            <person name="Albertini E."/>
            <person name="Pupilli F."/>
            <person name="Ortiz J.P.A."/>
            <person name="Leblanc O."/>
        </authorList>
    </citation>
    <scope>NUCLEOTIDE SEQUENCE [LARGE SCALE GENOMIC DNA]</scope>
    <source>
        <strain evidence="2">R1</strain>
        <tissue evidence="2">Leaf</tissue>
    </source>
</reference>
<dbReference type="AlphaFoldDB" id="A0AAQ3WZQ0"/>
<evidence type="ECO:0000313" key="3">
    <source>
        <dbReference type="Proteomes" id="UP001341281"/>
    </source>
</evidence>
<feature type="signal peptide" evidence="1">
    <location>
        <begin position="1"/>
        <end position="23"/>
    </location>
</feature>
<evidence type="ECO:0000256" key="1">
    <source>
        <dbReference type="SAM" id="SignalP"/>
    </source>
</evidence>
<evidence type="ECO:0008006" key="4">
    <source>
        <dbReference type="Google" id="ProtNLM"/>
    </source>
</evidence>
<proteinExistence type="predicted"/>
<organism evidence="2 3">
    <name type="scientific">Paspalum notatum var. saurae</name>
    <dbReference type="NCBI Taxonomy" id="547442"/>
    <lineage>
        <taxon>Eukaryota</taxon>
        <taxon>Viridiplantae</taxon>
        <taxon>Streptophyta</taxon>
        <taxon>Embryophyta</taxon>
        <taxon>Tracheophyta</taxon>
        <taxon>Spermatophyta</taxon>
        <taxon>Magnoliopsida</taxon>
        <taxon>Liliopsida</taxon>
        <taxon>Poales</taxon>
        <taxon>Poaceae</taxon>
        <taxon>PACMAD clade</taxon>
        <taxon>Panicoideae</taxon>
        <taxon>Andropogonodae</taxon>
        <taxon>Paspaleae</taxon>
        <taxon>Paspalinae</taxon>
        <taxon>Paspalum</taxon>
    </lineage>
</organism>
<name>A0AAQ3WZQ0_PASNO</name>
<keyword evidence="1" id="KW-0732">Signal</keyword>
<sequence length="94" mass="9510">MTPASSLRAVLLFSSCYLPMGAAAAISLLLPPPPMASSLQCPSLLLLYMPGAPPPPAPPPWAAAAAELLADPVSLGRCSPGSKSLRWSCPSSPA</sequence>
<dbReference type="EMBL" id="CP144750">
    <property type="protein sequence ID" value="WVZ79551.1"/>
    <property type="molecule type" value="Genomic_DNA"/>
</dbReference>
<gene>
    <name evidence="2" type="ORF">U9M48_027116</name>
</gene>
<keyword evidence="3" id="KW-1185">Reference proteome</keyword>
<accession>A0AAQ3WZQ0</accession>